<dbReference type="InterPro" id="IPR011701">
    <property type="entry name" value="MFS"/>
</dbReference>
<name>A0AAE9CZN6_CAEBR</name>
<feature type="transmembrane region" description="Helical" evidence="8">
    <location>
        <begin position="328"/>
        <end position="348"/>
    </location>
</feature>
<evidence type="ECO:0000256" key="5">
    <source>
        <dbReference type="ARBA" id="ARBA00023136"/>
    </source>
</evidence>
<protein>
    <recommendedName>
        <fullName evidence="9">Major facilitator superfamily (MFS) profile domain-containing protein</fullName>
    </recommendedName>
</protein>
<evidence type="ECO:0000256" key="8">
    <source>
        <dbReference type="SAM" id="Phobius"/>
    </source>
</evidence>
<feature type="region of interest" description="Disordered" evidence="7">
    <location>
        <begin position="1"/>
        <end position="55"/>
    </location>
</feature>
<feature type="transmembrane region" description="Helical" evidence="8">
    <location>
        <begin position="192"/>
        <end position="211"/>
    </location>
</feature>
<feature type="transmembrane region" description="Helical" evidence="8">
    <location>
        <begin position="369"/>
        <end position="390"/>
    </location>
</feature>
<dbReference type="CDD" id="cd17328">
    <property type="entry name" value="MFS_spinster_like"/>
    <property type="match status" value="1"/>
</dbReference>
<evidence type="ECO:0000256" key="3">
    <source>
        <dbReference type="ARBA" id="ARBA00022692"/>
    </source>
</evidence>
<evidence type="ECO:0000259" key="9">
    <source>
        <dbReference type="PROSITE" id="PS50850"/>
    </source>
</evidence>
<feature type="transmembrane region" description="Helical" evidence="8">
    <location>
        <begin position="609"/>
        <end position="630"/>
    </location>
</feature>
<feature type="region of interest" description="Disordered" evidence="7">
    <location>
        <begin position="512"/>
        <end position="531"/>
    </location>
</feature>
<feature type="transmembrane region" description="Helical" evidence="8">
    <location>
        <begin position="100"/>
        <end position="124"/>
    </location>
</feature>
<dbReference type="SUPFAM" id="SSF103473">
    <property type="entry name" value="MFS general substrate transporter"/>
    <property type="match status" value="1"/>
</dbReference>
<feature type="transmembrane region" description="Helical" evidence="8">
    <location>
        <begin position="436"/>
        <end position="455"/>
    </location>
</feature>
<proteinExistence type="inferred from homology"/>
<feature type="transmembrane region" description="Helical" evidence="8">
    <location>
        <begin position="396"/>
        <end position="424"/>
    </location>
</feature>
<feature type="transmembrane region" description="Helical" evidence="8">
    <location>
        <begin position="223"/>
        <end position="243"/>
    </location>
</feature>
<feature type="transmembrane region" description="Helical" evidence="8">
    <location>
        <begin position="636"/>
        <end position="654"/>
    </location>
</feature>
<dbReference type="PANTHER" id="PTHR23505">
    <property type="entry name" value="SPINSTER"/>
    <property type="match status" value="1"/>
</dbReference>
<feature type="transmembrane region" description="Helical" evidence="8">
    <location>
        <begin position="475"/>
        <end position="498"/>
    </location>
</feature>
<evidence type="ECO:0000256" key="6">
    <source>
        <dbReference type="ARBA" id="ARBA00024338"/>
    </source>
</evidence>
<dbReference type="GO" id="GO:0022857">
    <property type="term" value="F:transmembrane transporter activity"/>
    <property type="evidence" value="ECO:0007669"/>
    <property type="project" value="InterPro"/>
</dbReference>
<keyword evidence="4 8" id="KW-1133">Transmembrane helix</keyword>
<comment type="subcellular location">
    <subcellularLocation>
        <location evidence="1">Membrane</location>
        <topology evidence="1">Multi-pass membrane protein</topology>
    </subcellularLocation>
</comment>
<gene>
    <name evidence="10" type="ORF">L3Y34_007822</name>
</gene>
<dbReference type="PROSITE" id="PS50850">
    <property type="entry name" value="MFS"/>
    <property type="match status" value="1"/>
</dbReference>
<dbReference type="Pfam" id="PF07690">
    <property type="entry name" value="MFS_1"/>
    <property type="match status" value="1"/>
</dbReference>
<dbReference type="AlphaFoldDB" id="A0AAE9CZN6"/>
<dbReference type="InterPro" id="IPR036259">
    <property type="entry name" value="MFS_trans_sf"/>
</dbReference>
<evidence type="ECO:0000256" key="7">
    <source>
        <dbReference type="SAM" id="MobiDB-lite"/>
    </source>
</evidence>
<feature type="compositionally biased region" description="Polar residues" evidence="7">
    <location>
        <begin position="44"/>
        <end position="55"/>
    </location>
</feature>
<organism evidence="10 11">
    <name type="scientific">Caenorhabditis briggsae</name>
    <dbReference type="NCBI Taxonomy" id="6238"/>
    <lineage>
        <taxon>Eukaryota</taxon>
        <taxon>Metazoa</taxon>
        <taxon>Ecdysozoa</taxon>
        <taxon>Nematoda</taxon>
        <taxon>Chromadorea</taxon>
        <taxon>Rhabditida</taxon>
        <taxon>Rhabditina</taxon>
        <taxon>Rhabditomorpha</taxon>
        <taxon>Rhabditoidea</taxon>
        <taxon>Rhabditidae</taxon>
        <taxon>Peloderinae</taxon>
        <taxon>Caenorhabditis</taxon>
    </lineage>
</organism>
<reference evidence="10 11" key="1">
    <citation type="submission" date="2022-02" db="EMBL/GenBank/DDBJ databases">
        <title>Chromosome-level reference genomes for two strains of Caenorhabditis briggsae: an improved platform for comparative genomics.</title>
        <authorList>
            <person name="Stevens L."/>
            <person name="Andersen E.C."/>
        </authorList>
    </citation>
    <scope>NUCLEOTIDE SEQUENCE [LARGE SCALE GENOMIC DNA]</scope>
    <source>
        <strain evidence="10">QX1410_ONT</strain>
        <tissue evidence="10">Whole-organism</tissue>
    </source>
</reference>
<accession>A0AAE9CZN6</accession>
<dbReference type="EMBL" id="CP090895">
    <property type="protein sequence ID" value="ULT88880.1"/>
    <property type="molecule type" value="Genomic_DNA"/>
</dbReference>
<evidence type="ECO:0000313" key="11">
    <source>
        <dbReference type="Proteomes" id="UP000827892"/>
    </source>
</evidence>
<feature type="transmembrane region" description="Helical" evidence="8">
    <location>
        <begin position="131"/>
        <end position="150"/>
    </location>
</feature>
<evidence type="ECO:0000313" key="10">
    <source>
        <dbReference type="EMBL" id="ULT88880.1"/>
    </source>
</evidence>
<feature type="transmembrane region" description="Helical" evidence="8">
    <location>
        <begin position="60"/>
        <end position="80"/>
    </location>
</feature>
<evidence type="ECO:0000256" key="4">
    <source>
        <dbReference type="ARBA" id="ARBA00022989"/>
    </source>
</evidence>
<dbReference type="Gene3D" id="1.20.1250.20">
    <property type="entry name" value="MFS general substrate transporter like domains"/>
    <property type="match status" value="1"/>
</dbReference>
<comment type="similarity">
    <text evidence="6">Belongs to the major facilitator superfamily. Spinster (TC 2.A.1.49) family.</text>
</comment>
<feature type="transmembrane region" description="Helical" evidence="8">
    <location>
        <begin position="285"/>
        <end position="308"/>
    </location>
</feature>
<evidence type="ECO:0000256" key="2">
    <source>
        <dbReference type="ARBA" id="ARBA00022448"/>
    </source>
</evidence>
<keyword evidence="2" id="KW-0813">Transport</keyword>
<dbReference type="InterPro" id="IPR044770">
    <property type="entry name" value="MFS_spinster-like"/>
</dbReference>
<feature type="transmembrane region" description="Helical" evidence="8">
    <location>
        <begin position="536"/>
        <end position="561"/>
    </location>
</feature>
<keyword evidence="5 8" id="KW-0472">Membrane</keyword>
<dbReference type="Proteomes" id="UP000827892">
    <property type="component" value="Chromosome V"/>
</dbReference>
<feature type="domain" description="Major facilitator superfamily (MFS) profile" evidence="9">
    <location>
        <begin position="66"/>
        <end position="498"/>
    </location>
</feature>
<evidence type="ECO:0000256" key="1">
    <source>
        <dbReference type="ARBA" id="ARBA00004141"/>
    </source>
</evidence>
<dbReference type="PANTHER" id="PTHR23505:SF88">
    <property type="entry name" value="MAJOR FACILITATOR SUPERFAMILY (MFS) PROFILE DOMAIN-CONTAINING PROTEIN"/>
    <property type="match status" value="1"/>
</dbReference>
<feature type="transmembrane region" description="Helical" evidence="8">
    <location>
        <begin position="581"/>
        <end position="602"/>
    </location>
</feature>
<dbReference type="InterPro" id="IPR020846">
    <property type="entry name" value="MFS_dom"/>
</dbReference>
<feature type="transmembrane region" description="Helical" evidence="8">
    <location>
        <begin position="156"/>
        <end position="180"/>
    </location>
</feature>
<dbReference type="GO" id="GO:0016020">
    <property type="term" value="C:membrane"/>
    <property type="evidence" value="ECO:0007669"/>
    <property type="project" value="UniProtKB-SubCell"/>
</dbReference>
<keyword evidence="3 8" id="KW-0812">Transmembrane</keyword>
<sequence length="669" mass="74071">MVRNKVAPMEEGSKLQQFQPPPPYSVDSPENRPYSLDSPENRAAPSNSQSTTASTPEFQGCWTIVVVSILFIINLLNYMDRYTIAGVLDDVQKYYNISDAWAGLIQTTFMVFFIIFSPICGFLGDRYNRKWIFVVGIAIWVSAVFASTFIPSDKFWLFLLFRGIVGIGEASYAIISPTVIADMFTGVLRSRMLMVFYFAIPFGCGLGFVVGSAVDSWTGQWQWGVRVTGVLGIICLGLIIFFVREPERGKAEREKGEIAASTEATSYWDDIKDLLSNATYVTSSLGYTATVFMVGTLAWWAPITIQYAEASRKNVTDISKSEKAQINLVFGAITCVGGVLGVAMGTVISNMWSRGVGPFKCIQTVRADALVCAIGAAICIPTLILAIQNIENNMGFAWVMLFICIVASSFNWATNVDLLLSVVVPQRRSSASSWQILISHMFGDASGPYILGLISDAIRGDDNTSQGHYKSLVTSFWLCVGTLVLSVILFGISAVTITRDKQRFNDIMLAQASPDESSSTGSVPEPTKTDDDDKTFIGVTLSAVLHTVLYFLLLGLSPLTYWNLGKQFVNLLIWPDDPRQLAFEIGMTFAVGIMTVHFLVHFGEIILELVIIDWILVATLIHPIILIYLFPDHLNLLFIGIGYSAFLLSMKYQWEQMNQTVRAMLVFEK</sequence>